<dbReference type="Gene3D" id="2.60.120.10">
    <property type="entry name" value="Jelly Rolls"/>
    <property type="match status" value="2"/>
</dbReference>
<comment type="similarity">
    <text evidence="2">Belongs to the mannose-6-phosphate isomerase type 1 family.</text>
</comment>
<accession>A0A2N7S6Q9</accession>
<comment type="cofactor">
    <cofactor evidence="8">
        <name>Zn(2+)</name>
        <dbReference type="ChEBI" id="CHEBI:29105"/>
    </cofactor>
    <text evidence="8">Binds 1 zinc ion per subunit.</text>
</comment>
<proteinExistence type="inferred from homology"/>
<dbReference type="InterPro" id="IPR046457">
    <property type="entry name" value="PMI_typeI_cat"/>
</dbReference>
<comment type="catalytic activity">
    <reaction evidence="1">
        <text>D-mannose 6-phosphate = D-fructose 6-phosphate</text>
        <dbReference type="Rhea" id="RHEA:12356"/>
        <dbReference type="ChEBI" id="CHEBI:58735"/>
        <dbReference type="ChEBI" id="CHEBI:61527"/>
        <dbReference type="EC" id="5.3.1.8"/>
    </reaction>
</comment>
<evidence type="ECO:0000256" key="1">
    <source>
        <dbReference type="ARBA" id="ARBA00000757"/>
    </source>
</evidence>
<evidence type="ECO:0000256" key="8">
    <source>
        <dbReference type="PIRSR" id="PIRSR001480-2"/>
    </source>
</evidence>
<reference evidence="10 11" key="1">
    <citation type="journal article" date="2017" name="Elife">
        <title>Extensive horizontal gene transfer in cheese-associated bacteria.</title>
        <authorList>
            <person name="Bonham K.S."/>
            <person name="Wolfe B.E."/>
            <person name="Dutton R.J."/>
        </authorList>
    </citation>
    <scope>NUCLEOTIDE SEQUENCE [LARGE SCALE GENOMIC DNA]</scope>
    <source>
        <strain evidence="10 11">JB182</strain>
    </source>
</reference>
<dbReference type="GO" id="GO:0008270">
    <property type="term" value="F:zinc ion binding"/>
    <property type="evidence" value="ECO:0007669"/>
    <property type="project" value="InterPro"/>
</dbReference>
<feature type="active site" evidence="7">
    <location>
        <position position="315"/>
    </location>
</feature>
<feature type="binding site" evidence="8">
    <location>
        <position position="166"/>
    </location>
    <ligand>
        <name>Zn(2+)</name>
        <dbReference type="ChEBI" id="CHEBI:29105"/>
    </ligand>
</feature>
<dbReference type="PRINTS" id="PR00714">
    <property type="entry name" value="MAN6PISMRASE"/>
</dbReference>
<dbReference type="Pfam" id="PF20511">
    <property type="entry name" value="PMI_typeI_cat"/>
    <property type="match status" value="1"/>
</dbReference>
<sequence length="438" mass="47661">MRLQPTTTNVRFHKRLRPPDRQCDPNTVPERLWSNDVFELKNAIRDYHWGSASQISDLLDLPADTTPQAEMWLGAHPGCPSRISTDGTALNDFIAQDPEHILGAGVAQRYGRLPYLFKVLSATSPLSIQTHPTLQQAKERFAQETASGKALDAADRNYRDDNHKPEMLFALTDFVALSGFRQPAQIVEDLQVLEPHLPEQSHRIVGELVALLQGSDPLASTFKHVLTAGEEISQLAQQISHAVSASTELQRNVQFAELVSINKVYPGDPGVLVALLLNLVFLEPGQAISLGAGNVHAYLRGLGIEVMANSDNVLRGGLTSKHIDVPELLDVTIAQPSPAPILEPVALDTHDRLYKPDFEEFQLQVLDPTEPGLAADLQLHGAAVVLCTAGEFMVATREGERSISRGQSLFITAAELPATATLQGTVPGQLFATSAQID</sequence>
<dbReference type="GO" id="GO:0005975">
    <property type="term" value="P:carbohydrate metabolic process"/>
    <property type="evidence" value="ECO:0007669"/>
    <property type="project" value="InterPro"/>
</dbReference>
<keyword evidence="4 8" id="KW-0479">Metal-binding</keyword>
<dbReference type="NCBIfam" id="TIGR00218">
    <property type="entry name" value="manA"/>
    <property type="match status" value="1"/>
</dbReference>
<dbReference type="InterPro" id="IPR018050">
    <property type="entry name" value="Pmannose_isomerase-type1_CS"/>
</dbReference>
<evidence type="ECO:0000256" key="4">
    <source>
        <dbReference type="ARBA" id="ARBA00022723"/>
    </source>
</evidence>
<evidence type="ECO:0000256" key="2">
    <source>
        <dbReference type="ARBA" id="ARBA00010772"/>
    </source>
</evidence>
<protein>
    <recommendedName>
        <fullName evidence="3">mannose-6-phosphate isomerase</fullName>
        <ecNumber evidence="3">5.3.1.8</ecNumber>
    </recommendedName>
</protein>
<dbReference type="InterPro" id="IPR014710">
    <property type="entry name" value="RmlC-like_jellyroll"/>
</dbReference>
<dbReference type="Proteomes" id="UP000235739">
    <property type="component" value="Unassembled WGS sequence"/>
</dbReference>
<dbReference type="GO" id="GO:0004476">
    <property type="term" value="F:mannose-6-phosphate isomerase activity"/>
    <property type="evidence" value="ECO:0007669"/>
    <property type="project" value="UniProtKB-EC"/>
</dbReference>
<dbReference type="PROSITE" id="PS00965">
    <property type="entry name" value="PMI_I_1"/>
    <property type="match status" value="1"/>
</dbReference>
<keyword evidence="6 10" id="KW-0413">Isomerase</keyword>
<evidence type="ECO:0000256" key="3">
    <source>
        <dbReference type="ARBA" id="ARBA00011956"/>
    </source>
</evidence>
<organism evidence="10 11">
    <name type="scientific">Glutamicibacter arilaitensis</name>
    <dbReference type="NCBI Taxonomy" id="256701"/>
    <lineage>
        <taxon>Bacteria</taxon>
        <taxon>Bacillati</taxon>
        <taxon>Actinomycetota</taxon>
        <taxon>Actinomycetes</taxon>
        <taxon>Micrococcales</taxon>
        <taxon>Micrococcaceae</taxon>
        <taxon>Glutamicibacter</taxon>
    </lineage>
</organism>
<feature type="binding site" evidence="8">
    <location>
        <position position="129"/>
    </location>
    <ligand>
        <name>Zn(2+)</name>
        <dbReference type="ChEBI" id="CHEBI:29105"/>
    </ligand>
</feature>
<keyword evidence="5 8" id="KW-0862">Zinc</keyword>
<dbReference type="InterPro" id="IPR011051">
    <property type="entry name" value="RmlC_Cupin_sf"/>
</dbReference>
<evidence type="ECO:0000259" key="9">
    <source>
        <dbReference type="Pfam" id="PF20511"/>
    </source>
</evidence>
<evidence type="ECO:0000313" key="10">
    <source>
        <dbReference type="EMBL" id="PMQ21816.1"/>
    </source>
</evidence>
<dbReference type="Gene3D" id="1.10.441.10">
    <property type="entry name" value="Phosphomannose Isomerase, domain 2"/>
    <property type="match status" value="1"/>
</dbReference>
<dbReference type="InterPro" id="IPR001250">
    <property type="entry name" value="Man6P_Isoase-1"/>
</dbReference>
<dbReference type="GO" id="GO:0009298">
    <property type="term" value="P:GDP-mannose biosynthetic process"/>
    <property type="evidence" value="ECO:0007669"/>
    <property type="project" value="InterPro"/>
</dbReference>
<dbReference type="PIRSF" id="PIRSF001480">
    <property type="entry name" value="Mannose-6-phosphate_isomerase"/>
    <property type="match status" value="1"/>
</dbReference>
<gene>
    <name evidence="10" type="primary">manA</name>
    <name evidence="10" type="ORF">CIK84_09935</name>
</gene>
<dbReference type="PANTHER" id="PTHR10309">
    <property type="entry name" value="MANNOSE-6-PHOSPHATE ISOMERASE"/>
    <property type="match status" value="1"/>
</dbReference>
<evidence type="ECO:0000256" key="7">
    <source>
        <dbReference type="PIRSR" id="PIRSR001480-1"/>
    </source>
</evidence>
<comment type="caution">
    <text evidence="10">The sequence shown here is derived from an EMBL/GenBank/DDBJ whole genome shotgun (WGS) entry which is preliminary data.</text>
</comment>
<feature type="binding site" evidence="8">
    <location>
        <position position="131"/>
    </location>
    <ligand>
        <name>Zn(2+)</name>
        <dbReference type="ChEBI" id="CHEBI:29105"/>
    </ligand>
</feature>
<feature type="domain" description="Phosphomannose isomerase type I catalytic" evidence="9">
    <location>
        <begin position="37"/>
        <end position="182"/>
    </location>
</feature>
<dbReference type="EC" id="5.3.1.8" evidence="3"/>
<feature type="binding site" evidence="8">
    <location>
        <position position="296"/>
    </location>
    <ligand>
        <name>Zn(2+)</name>
        <dbReference type="ChEBI" id="CHEBI:29105"/>
    </ligand>
</feature>
<dbReference type="AlphaFoldDB" id="A0A2N7S6Q9"/>
<dbReference type="PANTHER" id="PTHR10309:SF0">
    <property type="entry name" value="MANNOSE-6-PHOSPHATE ISOMERASE"/>
    <property type="match status" value="1"/>
</dbReference>
<evidence type="ECO:0000256" key="5">
    <source>
        <dbReference type="ARBA" id="ARBA00022833"/>
    </source>
</evidence>
<evidence type="ECO:0000256" key="6">
    <source>
        <dbReference type="ARBA" id="ARBA00023235"/>
    </source>
</evidence>
<dbReference type="GO" id="GO:0005829">
    <property type="term" value="C:cytosol"/>
    <property type="evidence" value="ECO:0007669"/>
    <property type="project" value="TreeGrafter"/>
</dbReference>
<dbReference type="CDD" id="cd07011">
    <property type="entry name" value="cupin_PMI_type_I_N"/>
    <property type="match status" value="1"/>
</dbReference>
<dbReference type="EMBL" id="PNQX01000001">
    <property type="protein sequence ID" value="PMQ21816.1"/>
    <property type="molecule type" value="Genomic_DNA"/>
</dbReference>
<dbReference type="InterPro" id="IPR016305">
    <property type="entry name" value="Mannose-6-P_Isomerase"/>
</dbReference>
<dbReference type="SUPFAM" id="SSF51182">
    <property type="entry name" value="RmlC-like cupins"/>
    <property type="match status" value="1"/>
</dbReference>
<evidence type="ECO:0000313" key="11">
    <source>
        <dbReference type="Proteomes" id="UP000235739"/>
    </source>
</evidence>
<name>A0A2N7S6Q9_9MICC</name>